<feature type="region of interest" description="Disordered" evidence="1">
    <location>
        <begin position="231"/>
        <end position="252"/>
    </location>
</feature>
<evidence type="ECO:0000256" key="1">
    <source>
        <dbReference type="SAM" id="MobiDB-lite"/>
    </source>
</evidence>
<organism evidence="2 3">
    <name type="scientific">Serendipita indica (strain DSM 11827)</name>
    <name type="common">Root endophyte fungus</name>
    <name type="synonym">Piriformospora indica</name>
    <dbReference type="NCBI Taxonomy" id="1109443"/>
    <lineage>
        <taxon>Eukaryota</taxon>
        <taxon>Fungi</taxon>
        <taxon>Dikarya</taxon>
        <taxon>Basidiomycota</taxon>
        <taxon>Agaricomycotina</taxon>
        <taxon>Agaricomycetes</taxon>
        <taxon>Sebacinales</taxon>
        <taxon>Serendipitaceae</taxon>
        <taxon>Serendipita</taxon>
    </lineage>
</organism>
<keyword evidence="3" id="KW-1185">Reference proteome</keyword>
<feature type="region of interest" description="Disordered" evidence="1">
    <location>
        <begin position="125"/>
        <end position="199"/>
    </location>
</feature>
<dbReference type="Proteomes" id="UP000007148">
    <property type="component" value="Unassembled WGS sequence"/>
</dbReference>
<proteinExistence type="predicted"/>
<evidence type="ECO:0000313" key="2">
    <source>
        <dbReference type="EMBL" id="CCA74326.1"/>
    </source>
</evidence>
<dbReference type="InParanoid" id="G4TSN3"/>
<feature type="region of interest" description="Disordered" evidence="1">
    <location>
        <begin position="1"/>
        <end position="26"/>
    </location>
</feature>
<dbReference type="EMBL" id="CAFZ01000302">
    <property type="protein sequence ID" value="CCA74326.1"/>
    <property type="molecule type" value="Genomic_DNA"/>
</dbReference>
<accession>G4TSN3</accession>
<sequence length="321" mass="35890">MPSHNPPSDAQFHRQKQMPAVPSSQPNCPTYSPFVSFYNYSNASLPPRLTMQGRPAQERRGICNTKRVDTSGCYPDNRLSNQINSIRGPMNAESYVQRVAFLFSCLPSSLQILTSLATFQPLPPHHPPHHAYERTAPDSAPFVPTRRKDYKPNPRPSPPFGRRDDEKNESFHHYSTSYAAPGRRNAYMQSRGDGSPPKTLGELTALGIGSMNYLAMSAQWNTELAKLTGRQQPNLHQTTATSSEQTSTMAPPVQKTKIWAPAVMEEDVSDVKRSDILLFEDEDGRIIEQERIVFRNPWSPGQPVPPVLEEIGPLDPEPSLS</sequence>
<reference evidence="2 3" key="1">
    <citation type="journal article" date="2011" name="PLoS Pathog.">
        <title>Endophytic Life Strategies Decoded by Genome and Transcriptome Analyses of the Mutualistic Root Symbiont Piriformospora indica.</title>
        <authorList>
            <person name="Zuccaro A."/>
            <person name="Lahrmann U."/>
            <person name="Guldener U."/>
            <person name="Langen G."/>
            <person name="Pfiffi S."/>
            <person name="Biedenkopf D."/>
            <person name="Wong P."/>
            <person name="Samans B."/>
            <person name="Grimm C."/>
            <person name="Basiewicz M."/>
            <person name="Murat C."/>
            <person name="Martin F."/>
            <person name="Kogel K.H."/>
        </authorList>
    </citation>
    <scope>NUCLEOTIDE SEQUENCE [LARGE SCALE GENOMIC DNA]</scope>
    <source>
        <strain evidence="2 3">DSM 11827</strain>
    </source>
</reference>
<feature type="region of interest" description="Disordered" evidence="1">
    <location>
        <begin position="297"/>
        <end position="321"/>
    </location>
</feature>
<feature type="compositionally biased region" description="Low complexity" evidence="1">
    <location>
        <begin position="237"/>
        <end position="248"/>
    </location>
</feature>
<name>G4TSN3_SERID</name>
<dbReference type="AlphaFoldDB" id="G4TSN3"/>
<protein>
    <submittedName>
        <fullName evidence="2">Uncharacterized protein</fullName>
    </submittedName>
</protein>
<feature type="compositionally biased region" description="Basic and acidic residues" evidence="1">
    <location>
        <begin position="161"/>
        <end position="172"/>
    </location>
</feature>
<evidence type="ECO:0000313" key="3">
    <source>
        <dbReference type="Proteomes" id="UP000007148"/>
    </source>
</evidence>
<gene>
    <name evidence="2" type="ORF">PIIN_08279</name>
</gene>
<comment type="caution">
    <text evidence="2">The sequence shown here is derived from an EMBL/GenBank/DDBJ whole genome shotgun (WGS) entry which is preliminary data.</text>
</comment>
<dbReference type="HOGENOM" id="CLU_866318_0_0_1"/>